<dbReference type="AlphaFoldDB" id="A0A646QHS0"/>
<dbReference type="PANTHER" id="PTHR12211">
    <property type="entry name" value="ENDOPLASMIC RETICULUM PROTEIN ERP29"/>
    <property type="match status" value="1"/>
</dbReference>
<keyword evidence="3" id="KW-0732">Signal</keyword>
<dbReference type="Pfam" id="PF07912">
    <property type="entry name" value="ERp29_N"/>
    <property type="match status" value="1"/>
</dbReference>
<keyword evidence="2" id="KW-0256">Endoplasmic reticulum</keyword>
<sequence>MVATYCLKLGLLILFVVINLVCGGSSKGSVPLDSWTFDKLRGKFKAVLVKFDTPYPYGEKQDEFSAVAEAARTVPDLLIAEIGVKDYGEKENQDLAEKYGVKKEDFPVLKLFLRGTEEPIPYTGEEFKSDNLKQFIREKSGLYIGLSACLEKFDKLAQEFMDAKAEHRNVILNQAEELIKEINDDQQKKSAQVYIKMMSKVIERGDDLVENEVERLTNIQKSKITKEKKEEMQARLNILQSFRVKDEL</sequence>
<dbReference type="SUPFAM" id="SSF52833">
    <property type="entry name" value="Thioredoxin-like"/>
    <property type="match status" value="1"/>
</dbReference>
<feature type="domain" description="Endoplasmic reticulum resident protein 29 C-terminal" evidence="4">
    <location>
        <begin position="149"/>
        <end position="242"/>
    </location>
</feature>
<name>A0A646QHS0_9MYRI</name>
<dbReference type="Gene3D" id="3.40.30.10">
    <property type="entry name" value="Glutaredoxin"/>
    <property type="match status" value="1"/>
</dbReference>
<dbReference type="InterPro" id="IPR036249">
    <property type="entry name" value="Thioredoxin-like_sf"/>
</dbReference>
<evidence type="ECO:0000313" key="6">
    <source>
        <dbReference type="EMBL" id="MUP40445.1"/>
    </source>
</evidence>
<dbReference type="GO" id="GO:0009306">
    <property type="term" value="P:protein secretion"/>
    <property type="evidence" value="ECO:0007669"/>
    <property type="project" value="InterPro"/>
</dbReference>
<reference evidence="6" key="1">
    <citation type="submission" date="2018-11" db="EMBL/GenBank/DDBJ databases">
        <title>Venom-gland transcriptomics and venom proteomics of the Florida green centipede (Hemiscolopendra marginata) reveal sex-based variation in a centipede venom.</title>
        <authorList>
            <person name="Nystrom G.S."/>
            <person name="Ward M.J."/>
            <person name="Ellsworth S.A."/>
            <person name="Rokyta D.R."/>
        </authorList>
    </citation>
    <scope>NUCLEOTIDE SEQUENCE</scope>
    <source>
        <tissue evidence="6">Venom gland</tissue>
    </source>
</reference>
<dbReference type="InterPro" id="IPR016855">
    <property type="entry name" value="ERp29"/>
</dbReference>
<dbReference type="GO" id="GO:0005788">
    <property type="term" value="C:endoplasmic reticulum lumen"/>
    <property type="evidence" value="ECO:0007669"/>
    <property type="project" value="InterPro"/>
</dbReference>
<dbReference type="FunFam" id="1.20.1150.12:FF:000001">
    <property type="entry name" value="Endoplasmic reticulum resident protein 29"/>
    <property type="match status" value="1"/>
</dbReference>
<dbReference type="InterPro" id="IPR036356">
    <property type="entry name" value="ERp29_C_sf"/>
</dbReference>
<dbReference type="PANTHER" id="PTHR12211:SF0">
    <property type="entry name" value="ENDOPLASMIC RETICULUM RESIDENT PROTEIN 29"/>
    <property type="match status" value="1"/>
</dbReference>
<dbReference type="FunFam" id="3.40.30.10:FF:000133">
    <property type="entry name" value="Endoplasmic reticulum resident protein 29"/>
    <property type="match status" value="1"/>
</dbReference>
<dbReference type="InterPro" id="IPR011679">
    <property type="entry name" value="ERp29_C"/>
</dbReference>
<evidence type="ECO:0000256" key="3">
    <source>
        <dbReference type="SAM" id="SignalP"/>
    </source>
</evidence>
<feature type="chain" id="PRO_5024839367" description="Endoplasmic reticulum resident protein 29" evidence="3">
    <location>
        <begin position="24"/>
        <end position="248"/>
    </location>
</feature>
<dbReference type="Gene3D" id="1.20.1150.12">
    <property type="entry name" value="Endoplasmic reticulum resident protein 29, C-terminal domain"/>
    <property type="match status" value="1"/>
</dbReference>
<organism evidence="6">
    <name type="scientific">Hemiscolopendra marginata</name>
    <dbReference type="NCBI Taxonomy" id="943146"/>
    <lineage>
        <taxon>Eukaryota</taxon>
        <taxon>Metazoa</taxon>
        <taxon>Ecdysozoa</taxon>
        <taxon>Arthropoda</taxon>
        <taxon>Myriapoda</taxon>
        <taxon>Chilopoda</taxon>
        <taxon>Pleurostigmophora</taxon>
        <taxon>Scolopendromorpha</taxon>
        <taxon>Scolopendridae</taxon>
        <taxon>Hemiscolopendra</taxon>
    </lineage>
</organism>
<protein>
    <recommendedName>
        <fullName evidence="1">Endoplasmic reticulum resident protein 29</fullName>
    </recommendedName>
</protein>
<dbReference type="SUPFAM" id="SSF47933">
    <property type="entry name" value="ERP29 C domain-like"/>
    <property type="match status" value="1"/>
</dbReference>
<feature type="signal peptide" evidence="3">
    <location>
        <begin position="1"/>
        <end position="23"/>
    </location>
</feature>
<evidence type="ECO:0000259" key="4">
    <source>
        <dbReference type="Pfam" id="PF07749"/>
    </source>
</evidence>
<evidence type="ECO:0000256" key="1">
    <source>
        <dbReference type="ARBA" id="ARBA00014173"/>
    </source>
</evidence>
<dbReference type="CDD" id="cd00238">
    <property type="entry name" value="ERp29c"/>
    <property type="match status" value="1"/>
</dbReference>
<evidence type="ECO:0000256" key="2">
    <source>
        <dbReference type="ARBA" id="ARBA00022824"/>
    </source>
</evidence>
<dbReference type="InterPro" id="IPR012883">
    <property type="entry name" value="ERp29_N"/>
</dbReference>
<feature type="domain" description="ERp29 N-terminal" evidence="5">
    <location>
        <begin position="26"/>
        <end position="146"/>
    </location>
</feature>
<dbReference type="Pfam" id="PF07749">
    <property type="entry name" value="ERp29"/>
    <property type="match status" value="1"/>
</dbReference>
<accession>A0A646QHS0</accession>
<proteinExistence type="predicted"/>
<dbReference type="EMBL" id="GHBY01000268">
    <property type="protein sequence ID" value="MUP40445.1"/>
    <property type="molecule type" value="Transcribed_RNA"/>
</dbReference>
<evidence type="ECO:0000259" key="5">
    <source>
        <dbReference type="Pfam" id="PF07912"/>
    </source>
</evidence>